<gene>
    <name evidence="3" type="ORF">NE237_003389</name>
</gene>
<dbReference type="AlphaFoldDB" id="A0A9Q0QSJ3"/>
<accession>A0A9Q0QSJ3</accession>
<evidence type="ECO:0008006" key="5">
    <source>
        <dbReference type="Google" id="ProtNLM"/>
    </source>
</evidence>
<evidence type="ECO:0000256" key="1">
    <source>
        <dbReference type="ARBA" id="ARBA00006908"/>
    </source>
</evidence>
<dbReference type="EMBL" id="JAMYWD010000005">
    <property type="protein sequence ID" value="KAJ4970290.1"/>
    <property type="molecule type" value="Genomic_DNA"/>
</dbReference>
<keyword evidence="2" id="KW-0560">Oxidoreductase</keyword>
<dbReference type="OrthoDB" id="496703at2759"/>
<proteinExistence type="inferred from homology"/>
<dbReference type="Gene3D" id="3.40.1500.20">
    <property type="match status" value="1"/>
</dbReference>
<dbReference type="GO" id="GO:0050897">
    <property type="term" value="F:cobalt ion binding"/>
    <property type="evidence" value="ECO:0007669"/>
    <property type="project" value="InterPro"/>
</dbReference>
<keyword evidence="4" id="KW-1185">Reference proteome</keyword>
<dbReference type="Pfam" id="PF05996">
    <property type="entry name" value="Fe_bilin_red"/>
    <property type="match status" value="1"/>
</dbReference>
<protein>
    <recommendedName>
        <fullName evidence="5">Phytochromobilin:ferredoxin oxidoreductase, chloroplastic</fullName>
    </recommendedName>
</protein>
<dbReference type="GO" id="GO:0050619">
    <property type="term" value="F:phytochromobilin:ferredoxin oxidoreductase activity"/>
    <property type="evidence" value="ECO:0007669"/>
    <property type="project" value="TreeGrafter"/>
</dbReference>
<dbReference type="InterPro" id="IPR009249">
    <property type="entry name" value="Ferredoxin-dep_bilin_Rdtase"/>
</dbReference>
<dbReference type="GO" id="GO:0010024">
    <property type="term" value="P:phytochromobilin biosynthetic process"/>
    <property type="evidence" value="ECO:0007669"/>
    <property type="project" value="InterPro"/>
</dbReference>
<name>A0A9Q0QSJ3_9MAGN</name>
<organism evidence="3 4">
    <name type="scientific">Protea cynaroides</name>
    <dbReference type="NCBI Taxonomy" id="273540"/>
    <lineage>
        <taxon>Eukaryota</taxon>
        <taxon>Viridiplantae</taxon>
        <taxon>Streptophyta</taxon>
        <taxon>Embryophyta</taxon>
        <taxon>Tracheophyta</taxon>
        <taxon>Spermatophyta</taxon>
        <taxon>Magnoliopsida</taxon>
        <taxon>Proteales</taxon>
        <taxon>Proteaceae</taxon>
        <taxon>Protea</taxon>
    </lineage>
</organism>
<reference evidence="3" key="1">
    <citation type="journal article" date="2023" name="Plant J.">
        <title>The genome of the king protea, Protea cynaroides.</title>
        <authorList>
            <person name="Chang J."/>
            <person name="Duong T.A."/>
            <person name="Schoeman C."/>
            <person name="Ma X."/>
            <person name="Roodt D."/>
            <person name="Barker N."/>
            <person name="Li Z."/>
            <person name="Van de Peer Y."/>
            <person name="Mizrachi E."/>
        </authorList>
    </citation>
    <scope>NUCLEOTIDE SEQUENCE</scope>
    <source>
        <tissue evidence="3">Young leaves</tissue>
    </source>
</reference>
<comment type="similarity">
    <text evidence="1">Belongs to the HY2 family.</text>
</comment>
<evidence type="ECO:0000313" key="3">
    <source>
        <dbReference type="EMBL" id="KAJ4970290.1"/>
    </source>
</evidence>
<dbReference type="Proteomes" id="UP001141806">
    <property type="component" value="Unassembled WGS sequence"/>
</dbReference>
<evidence type="ECO:0000256" key="2">
    <source>
        <dbReference type="ARBA" id="ARBA00023002"/>
    </source>
</evidence>
<dbReference type="PANTHER" id="PTHR34557">
    <property type="entry name" value="PHYTOCHROMOBILIN:FERREDOXIN OXIDOREDUCTASE, CHLOROPLASTIC"/>
    <property type="match status" value="1"/>
</dbReference>
<comment type="caution">
    <text evidence="3">The sequence shown here is derived from an EMBL/GenBank/DDBJ whole genome shotgun (WGS) entry which is preliminary data.</text>
</comment>
<evidence type="ECO:0000313" key="4">
    <source>
        <dbReference type="Proteomes" id="UP001141806"/>
    </source>
</evidence>
<dbReference type="PANTHER" id="PTHR34557:SF1">
    <property type="entry name" value="PHYTOCHROMOBILIN:FERREDOXIN OXIDOREDUCTASE, CHLOROPLASTIC"/>
    <property type="match status" value="1"/>
</dbReference>
<sequence>MEVTLNFSESPSMDFSLSRFSSFEFKVRAPLRMRQRYSLEVSAFSYQKFVNFALEETQRRTHLIPSPLQEQFSSLTAIDGQTKLQMLSFQAPKIRLLRSLTIEGTEGMQVLDFAVLPEPEFDLPIFCANFFTAANMNIIVLDLNPLYDAINHADYKQKYYGGLMPLAAKYTEPLPWGGKITAESMRFFSPIVIWTKFTSSQFKHDILYSAFMDYYKAWLELMDQAAKDTDDSQIICNLEAQHKYLTWRAEKDPGHKILKKLIGETLAKDLVRSFLFNGVNTLGRKTFLDYFPEYHCEGGIINAKRSIIGKSYETRPWDTQGEFIANNLQ</sequence>